<protein>
    <submittedName>
        <fullName evidence="2">Uncharacterized protein</fullName>
    </submittedName>
</protein>
<feature type="compositionally biased region" description="Basic and acidic residues" evidence="1">
    <location>
        <begin position="106"/>
        <end position="123"/>
    </location>
</feature>
<organism evidence="2 3">
    <name type="scientific">Cercophora newfieldiana</name>
    <dbReference type="NCBI Taxonomy" id="92897"/>
    <lineage>
        <taxon>Eukaryota</taxon>
        <taxon>Fungi</taxon>
        <taxon>Dikarya</taxon>
        <taxon>Ascomycota</taxon>
        <taxon>Pezizomycotina</taxon>
        <taxon>Sordariomycetes</taxon>
        <taxon>Sordariomycetidae</taxon>
        <taxon>Sordariales</taxon>
        <taxon>Lasiosphaeriaceae</taxon>
        <taxon>Cercophora</taxon>
    </lineage>
</organism>
<proteinExistence type="predicted"/>
<evidence type="ECO:0000313" key="3">
    <source>
        <dbReference type="Proteomes" id="UP001174936"/>
    </source>
</evidence>
<dbReference type="AlphaFoldDB" id="A0AA39Y4M6"/>
<evidence type="ECO:0000313" key="2">
    <source>
        <dbReference type="EMBL" id="KAK0645958.1"/>
    </source>
</evidence>
<reference evidence="2" key="1">
    <citation type="submission" date="2023-06" db="EMBL/GenBank/DDBJ databases">
        <title>Genome-scale phylogeny and comparative genomics of the fungal order Sordariales.</title>
        <authorList>
            <consortium name="Lawrence Berkeley National Laboratory"/>
            <person name="Hensen N."/>
            <person name="Bonometti L."/>
            <person name="Westerberg I."/>
            <person name="Brannstrom I.O."/>
            <person name="Guillou S."/>
            <person name="Cros-Aarteil S."/>
            <person name="Calhoun S."/>
            <person name="Haridas S."/>
            <person name="Kuo A."/>
            <person name="Mondo S."/>
            <person name="Pangilinan J."/>
            <person name="Riley R."/>
            <person name="Labutti K."/>
            <person name="Andreopoulos B."/>
            <person name="Lipzen A."/>
            <person name="Chen C."/>
            <person name="Yanf M."/>
            <person name="Daum C."/>
            <person name="Ng V."/>
            <person name="Clum A."/>
            <person name="Steindorff A."/>
            <person name="Ohm R."/>
            <person name="Martin F."/>
            <person name="Silar P."/>
            <person name="Natvig D."/>
            <person name="Lalanne C."/>
            <person name="Gautier V."/>
            <person name="Ament-Velasquez S.L."/>
            <person name="Kruys A."/>
            <person name="Hutchinson M.I."/>
            <person name="Powell A.J."/>
            <person name="Barry K."/>
            <person name="Miller A.N."/>
            <person name="Grigoriev I.V."/>
            <person name="Debuchy R."/>
            <person name="Gladieux P."/>
            <person name="Thoren M.H."/>
            <person name="Johannesson H."/>
        </authorList>
    </citation>
    <scope>NUCLEOTIDE SEQUENCE</scope>
    <source>
        <strain evidence="2">SMH2532-1</strain>
    </source>
</reference>
<gene>
    <name evidence="2" type="ORF">B0T16DRAFT_428919</name>
</gene>
<comment type="caution">
    <text evidence="2">The sequence shown here is derived from an EMBL/GenBank/DDBJ whole genome shotgun (WGS) entry which is preliminary data.</text>
</comment>
<dbReference type="EMBL" id="JAULSV010000004">
    <property type="protein sequence ID" value="KAK0645958.1"/>
    <property type="molecule type" value="Genomic_DNA"/>
</dbReference>
<feature type="region of interest" description="Disordered" evidence="1">
    <location>
        <begin position="1"/>
        <end position="209"/>
    </location>
</feature>
<feature type="compositionally biased region" description="Basic and acidic residues" evidence="1">
    <location>
        <begin position="175"/>
        <end position="186"/>
    </location>
</feature>
<accession>A0AA39Y4M6</accession>
<sequence>MESINNLKEVATKAIWGDGESNKEPISGVNGDVSKGEPYDAGNMEPNEASTKDTAPDETGTAPVETETSQPKDKPSTDIPSTNPTTTKDSSHLPGDSTKAQNDVRSPSDPETHHENAAPKENVDDTSSGLDVGDNPDKLEGPGPKPIEVVAKENGGDAGRSGSDSSVDKGLTGGGDDKKEEKERNDSGTGELYVKSSGLQADGGDFDAA</sequence>
<dbReference type="Proteomes" id="UP001174936">
    <property type="component" value="Unassembled WGS sequence"/>
</dbReference>
<evidence type="ECO:0000256" key="1">
    <source>
        <dbReference type="SAM" id="MobiDB-lite"/>
    </source>
</evidence>
<keyword evidence="3" id="KW-1185">Reference proteome</keyword>
<name>A0AA39Y4M6_9PEZI</name>
<feature type="compositionally biased region" description="Low complexity" evidence="1">
    <location>
        <begin position="160"/>
        <end position="170"/>
    </location>
</feature>
<feature type="compositionally biased region" description="Polar residues" evidence="1">
    <location>
        <begin position="78"/>
        <end position="88"/>
    </location>
</feature>